<organism evidence="1 2">
    <name type="scientific">Aeromonas veronii</name>
    <dbReference type="NCBI Taxonomy" id="654"/>
    <lineage>
        <taxon>Bacteria</taxon>
        <taxon>Pseudomonadati</taxon>
        <taxon>Pseudomonadota</taxon>
        <taxon>Gammaproteobacteria</taxon>
        <taxon>Aeromonadales</taxon>
        <taxon>Aeromonadaceae</taxon>
        <taxon>Aeromonas</taxon>
    </lineage>
</organism>
<gene>
    <name evidence="1" type="ORF">D6R50_11900</name>
</gene>
<dbReference type="Proteomes" id="UP000281725">
    <property type="component" value="Unassembled WGS sequence"/>
</dbReference>
<evidence type="ECO:0000313" key="2">
    <source>
        <dbReference type="Proteomes" id="UP000281725"/>
    </source>
</evidence>
<dbReference type="EMBL" id="RAWX01000002">
    <property type="protein sequence ID" value="RKJ89920.1"/>
    <property type="molecule type" value="Genomic_DNA"/>
</dbReference>
<sequence length="461" mass="50582">MPLLSEQRGGLSPAFALMLVGVLALTGVAIELVRGYNGQSLLSAAADAVIYSAADSDTALQDAQALMQANLSGRNLQVATPRLNQGEQGAQVILQGKVPALMDLSAIEEGGEGMPIAAAARASSARSRIEVALVLDISDSMSGAPMKAIKQGLVEFGEVLFGRERRNQDRVVSIIPATGLVNIGDHPELFHPESIEIPFGLRTLAEERGWLNLLSREVPGRQRKAFCARLPEHVDGIDRVAEVTPGWIRKLEQAPRDELRPHLFYSTKPPPIARYGDGTPLLAFAPKENPLDRYLENRRDKLGIFDDADCGVSPIQPHLATRADYRQALDTLYAAFNTNTAEGVMWGWRLLSPEWQGRWRQGAAALPRPYGLQDNRKIMVLFSDGEHMGPEAALRDRKQLLLCREMKRKGIQIYTVAFEGDTRFVAQCASDRSLAFKATKSNIRTVLTRLASSINDVVLTK</sequence>
<dbReference type="AlphaFoldDB" id="A0A3A9IJ07"/>
<protein>
    <submittedName>
        <fullName evidence="1">VWA domain-containing protein</fullName>
    </submittedName>
</protein>
<evidence type="ECO:0000313" key="1">
    <source>
        <dbReference type="EMBL" id="RKJ89920.1"/>
    </source>
</evidence>
<comment type="caution">
    <text evidence="1">The sequence shown here is derived from an EMBL/GenBank/DDBJ whole genome shotgun (WGS) entry which is preliminary data.</text>
</comment>
<name>A0A3A9IJ07_AERVE</name>
<dbReference type="InterPro" id="IPR036465">
    <property type="entry name" value="vWFA_dom_sf"/>
</dbReference>
<dbReference type="Gene3D" id="3.40.50.410">
    <property type="entry name" value="von Willebrand factor, type A domain"/>
    <property type="match status" value="1"/>
</dbReference>
<proteinExistence type="predicted"/>
<dbReference type="RefSeq" id="WP_120415196.1">
    <property type="nucleotide sequence ID" value="NZ_RAWX01000002.1"/>
</dbReference>
<accession>A0A3A9IJ07</accession>
<dbReference type="SUPFAM" id="SSF53300">
    <property type="entry name" value="vWA-like"/>
    <property type="match status" value="1"/>
</dbReference>
<reference evidence="1 2" key="1">
    <citation type="submission" date="2018-09" db="EMBL/GenBank/DDBJ databases">
        <title>Genome sequencing of Aeromonas veronii MS-17-88.</title>
        <authorList>
            <person name="Tekedar H.C."/>
            <person name="Arick M.A."/>
            <person name="Hsu C.-Y."/>
            <person name="Thrash A."/>
            <person name="Karsi A."/>
            <person name="Lawrence M.L."/>
            <person name="Abdelhamed H."/>
        </authorList>
    </citation>
    <scope>NUCLEOTIDE SEQUENCE [LARGE SCALE GENOMIC DNA]</scope>
    <source>
        <strain evidence="1 2">MS 17-88</strain>
    </source>
</reference>